<proteinExistence type="predicted"/>
<keyword evidence="2" id="KW-0732">Signal</keyword>
<dbReference type="RefSeq" id="XP_044717490.1">
    <property type="nucleotide sequence ID" value="XM_044867469.1"/>
</dbReference>
<accession>A0A9P8MRZ1</accession>
<comment type="caution">
    <text evidence="3">The sequence shown here is derived from an EMBL/GenBank/DDBJ whole genome shotgun (WGS) entry which is preliminary data.</text>
</comment>
<reference evidence="3" key="1">
    <citation type="submission" date="2021-09" db="EMBL/GenBank/DDBJ databases">
        <title>A high-quality genome of the endoparasitic fungus Hirsutella rhossiliensis with a comparison of Hirsutella genomes reveals transposable elements contributing to genome size variation.</title>
        <authorList>
            <person name="Lin R."/>
            <person name="Jiao Y."/>
            <person name="Sun X."/>
            <person name="Ling J."/>
            <person name="Xie B."/>
            <person name="Cheng X."/>
        </authorList>
    </citation>
    <scope>NUCLEOTIDE SEQUENCE</scope>
    <source>
        <strain evidence="3">HR02</strain>
    </source>
</reference>
<dbReference type="AlphaFoldDB" id="A0A9P8MRZ1"/>
<evidence type="ECO:0000313" key="4">
    <source>
        <dbReference type="Proteomes" id="UP000824596"/>
    </source>
</evidence>
<evidence type="ECO:0000313" key="3">
    <source>
        <dbReference type="EMBL" id="KAH0959977.1"/>
    </source>
</evidence>
<dbReference type="Proteomes" id="UP000824596">
    <property type="component" value="Unassembled WGS sequence"/>
</dbReference>
<name>A0A9P8MRZ1_9HYPO</name>
<dbReference type="GeneID" id="68358127"/>
<protein>
    <submittedName>
        <fullName evidence="3">Uncharacterized protein</fullName>
    </submittedName>
</protein>
<feature type="chain" id="PRO_5040166168" evidence="2">
    <location>
        <begin position="25"/>
        <end position="94"/>
    </location>
</feature>
<dbReference type="EMBL" id="JAIZPD010000011">
    <property type="protein sequence ID" value="KAH0959977.1"/>
    <property type="molecule type" value="Genomic_DNA"/>
</dbReference>
<gene>
    <name evidence="3" type="ORF">HRG_08998</name>
</gene>
<evidence type="ECO:0000256" key="2">
    <source>
        <dbReference type="SAM" id="SignalP"/>
    </source>
</evidence>
<sequence length="94" mass="9833">MRSLSVILFLTMAICLALWPSTGAALPGRPFDAVKKAFGGGKKDASSQPANSNSGHGANPKKWSNADMKAAADRLENPKKYLDKSAHGSSKSSS</sequence>
<feature type="compositionally biased region" description="Polar residues" evidence="1">
    <location>
        <begin position="46"/>
        <end position="56"/>
    </location>
</feature>
<feature type="compositionally biased region" description="Basic and acidic residues" evidence="1">
    <location>
        <begin position="70"/>
        <end position="86"/>
    </location>
</feature>
<feature type="signal peptide" evidence="2">
    <location>
        <begin position="1"/>
        <end position="24"/>
    </location>
</feature>
<organism evidence="3 4">
    <name type="scientific">Hirsutella rhossiliensis</name>
    <dbReference type="NCBI Taxonomy" id="111463"/>
    <lineage>
        <taxon>Eukaryota</taxon>
        <taxon>Fungi</taxon>
        <taxon>Dikarya</taxon>
        <taxon>Ascomycota</taxon>
        <taxon>Pezizomycotina</taxon>
        <taxon>Sordariomycetes</taxon>
        <taxon>Hypocreomycetidae</taxon>
        <taxon>Hypocreales</taxon>
        <taxon>Ophiocordycipitaceae</taxon>
        <taxon>Hirsutella</taxon>
    </lineage>
</organism>
<keyword evidence="4" id="KW-1185">Reference proteome</keyword>
<feature type="region of interest" description="Disordered" evidence="1">
    <location>
        <begin position="36"/>
        <end position="94"/>
    </location>
</feature>
<evidence type="ECO:0000256" key="1">
    <source>
        <dbReference type="SAM" id="MobiDB-lite"/>
    </source>
</evidence>